<keyword evidence="9" id="KW-0472">Membrane</keyword>
<reference evidence="11 12" key="1">
    <citation type="journal article" date="2008" name="Nature">
        <title>The Trichoplax genome and the nature of placozoans.</title>
        <authorList>
            <person name="Srivastava M."/>
            <person name="Begovic E."/>
            <person name="Chapman J."/>
            <person name="Putnam N.H."/>
            <person name="Hellsten U."/>
            <person name="Kawashima T."/>
            <person name="Kuo A."/>
            <person name="Mitros T."/>
            <person name="Salamov A."/>
            <person name="Carpenter M.L."/>
            <person name="Signorovitch A.Y."/>
            <person name="Moreno M.A."/>
            <person name="Kamm K."/>
            <person name="Grimwood J."/>
            <person name="Schmutz J."/>
            <person name="Shapiro H."/>
            <person name="Grigoriev I.V."/>
            <person name="Buss L.W."/>
            <person name="Schierwater B."/>
            <person name="Dellaporta S.L."/>
            <person name="Rokhsar D.S."/>
        </authorList>
    </citation>
    <scope>NUCLEOTIDE SEQUENCE [LARGE SCALE GENOMIC DNA]</scope>
    <source>
        <strain evidence="11 12">Grell-BS-1999</strain>
    </source>
</reference>
<sequence length="286" mass="33645">MSPNFEFFSRRPSAKGCKTRAFLLMVINSNPQNFEKRNAIRKTWGNGSDYNNLLNTTYAWRTVFIIGRKASEDVNQKIEEESVKYGDLVLGDFIDHMKNLTFKTLLGMRWANSFCKPMFLYKGDDDVFVNAPRLFQYLVKLANENTTKLWLGRANFKPGERIPIRDKKHKYFVSYQDFNETLFPAFCSGFSYIFSYDVLRDMLLVVKYFKKLETIDDIYISLLARKIGVKPTHHKGFHWFNPPNPNHMFTVYEISSRFAEHDIKPNQQEKLLKMAKVGMKLFPKVY</sequence>
<dbReference type="EMBL" id="DS985242">
    <property type="protein sequence ID" value="EDV27405.1"/>
    <property type="molecule type" value="Genomic_DNA"/>
</dbReference>
<dbReference type="GO" id="GO:0016758">
    <property type="term" value="F:hexosyltransferase activity"/>
    <property type="evidence" value="ECO:0007669"/>
    <property type="project" value="InterPro"/>
</dbReference>
<dbReference type="InParanoid" id="B3RN75"/>
<dbReference type="Gene3D" id="3.90.550.50">
    <property type="match status" value="1"/>
</dbReference>
<evidence type="ECO:0000256" key="5">
    <source>
        <dbReference type="ARBA" id="ARBA00022692"/>
    </source>
</evidence>
<evidence type="ECO:0000256" key="8">
    <source>
        <dbReference type="ARBA" id="ARBA00023034"/>
    </source>
</evidence>
<keyword evidence="4" id="KW-0808">Transferase</keyword>
<dbReference type="RefSeq" id="XP_002109239.1">
    <property type="nucleotide sequence ID" value="XM_002109203.1"/>
</dbReference>
<dbReference type="GeneID" id="6751021"/>
<name>B3RN75_TRIAD</name>
<dbReference type="KEGG" id="tad:TRIADDRAFT_21241"/>
<keyword evidence="6" id="KW-0735">Signal-anchor</keyword>
<accession>B3RN75</accession>
<dbReference type="AlphaFoldDB" id="B3RN75"/>
<dbReference type="eggNOG" id="KOG2287">
    <property type="taxonomic scope" value="Eukaryota"/>
</dbReference>
<dbReference type="PhylomeDB" id="B3RN75"/>
<dbReference type="FunFam" id="3.90.550.50:FF:000046">
    <property type="entry name" value="Hexosyltransferase"/>
    <property type="match status" value="1"/>
</dbReference>
<evidence type="ECO:0000256" key="4">
    <source>
        <dbReference type="ARBA" id="ARBA00022679"/>
    </source>
</evidence>
<dbReference type="OrthoDB" id="5957813at2759"/>
<evidence type="ECO:0000256" key="6">
    <source>
        <dbReference type="ARBA" id="ARBA00022968"/>
    </source>
</evidence>
<dbReference type="STRING" id="10228.B3RN75"/>
<dbReference type="PANTHER" id="PTHR11214">
    <property type="entry name" value="BETA-1,3-N-ACETYLGLUCOSAMINYLTRANSFERASE"/>
    <property type="match status" value="1"/>
</dbReference>
<keyword evidence="3 10" id="KW-0328">Glycosyltransferase</keyword>
<organism evidence="11 12">
    <name type="scientific">Trichoplax adhaerens</name>
    <name type="common">Trichoplax reptans</name>
    <dbReference type="NCBI Taxonomy" id="10228"/>
    <lineage>
        <taxon>Eukaryota</taxon>
        <taxon>Metazoa</taxon>
        <taxon>Placozoa</taxon>
        <taxon>Uniplacotomia</taxon>
        <taxon>Trichoplacea</taxon>
        <taxon>Trichoplacidae</taxon>
        <taxon>Trichoplax</taxon>
    </lineage>
</organism>
<protein>
    <recommendedName>
        <fullName evidence="10">Hexosyltransferase</fullName>
        <ecNumber evidence="10">2.4.1.-</ecNumber>
    </recommendedName>
</protein>
<comment type="subcellular location">
    <subcellularLocation>
        <location evidence="1 10">Golgi apparatus membrane</location>
        <topology evidence="1 10">Single-pass type II membrane protein</topology>
    </subcellularLocation>
</comment>
<evidence type="ECO:0000256" key="10">
    <source>
        <dbReference type="RuleBase" id="RU363063"/>
    </source>
</evidence>
<evidence type="ECO:0000256" key="3">
    <source>
        <dbReference type="ARBA" id="ARBA00022676"/>
    </source>
</evidence>
<dbReference type="GO" id="GO:0006493">
    <property type="term" value="P:protein O-linked glycosylation"/>
    <property type="evidence" value="ECO:0000318"/>
    <property type="project" value="GO_Central"/>
</dbReference>
<dbReference type="CTD" id="6751021"/>
<dbReference type="GO" id="GO:0016757">
    <property type="term" value="F:glycosyltransferase activity"/>
    <property type="evidence" value="ECO:0000318"/>
    <property type="project" value="GO_Central"/>
</dbReference>
<proteinExistence type="inferred from homology"/>
<keyword evidence="5" id="KW-0812">Transmembrane</keyword>
<dbReference type="InterPro" id="IPR002659">
    <property type="entry name" value="Glyco_trans_31"/>
</dbReference>
<evidence type="ECO:0000256" key="1">
    <source>
        <dbReference type="ARBA" id="ARBA00004323"/>
    </source>
</evidence>
<comment type="similarity">
    <text evidence="2 10">Belongs to the glycosyltransferase 31 family.</text>
</comment>
<evidence type="ECO:0000256" key="9">
    <source>
        <dbReference type="ARBA" id="ARBA00023136"/>
    </source>
</evidence>
<keyword evidence="8 10" id="KW-0333">Golgi apparatus</keyword>
<dbReference type="PANTHER" id="PTHR11214:SF365">
    <property type="entry name" value="HEXOSYLTRANSFERASE"/>
    <property type="match status" value="1"/>
</dbReference>
<dbReference type="EC" id="2.4.1.-" evidence="10"/>
<dbReference type="FunCoup" id="B3RN75">
    <property type="interactions" value="227"/>
</dbReference>
<keyword evidence="12" id="KW-1185">Reference proteome</keyword>
<evidence type="ECO:0000313" key="12">
    <source>
        <dbReference type="Proteomes" id="UP000009022"/>
    </source>
</evidence>
<dbReference type="GO" id="GO:0000139">
    <property type="term" value="C:Golgi membrane"/>
    <property type="evidence" value="ECO:0000318"/>
    <property type="project" value="GO_Central"/>
</dbReference>
<evidence type="ECO:0000313" key="11">
    <source>
        <dbReference type="EMBL" id="EDV27405.1"/>
    </source>
</evidence>
<gene>
    <name evidence="11" type="ORF">TRIADDRAFT_21241</name>
</gene>
<dbReference type="HOGENOM" id="CLU_036849_6_1_1"/>
<dbReference type="Pfam" id="PF01762">
    <property type="entry name" value="Galactosyl_T"/>
    <property type="match status" value="1"/>
</dbReference>
<evidence type="ECO:0000256" key="2">
    <source>
        <dbReference type="ARBA" id="ARBA00008661"/>
    </source>
</evidence>
<keyword evidence="7" id="KW-1133">Transmembrane helix</keyword>
<evidence type="ECO:0000256" key="7">
    <source>
        <dbReference type="ARBA" id="ARBA00022989"/>
    </source>
</evidence>
<dbReference type="OMA" id="NERCAYG"/>
<dbReference type="Proteomes" id="UP000009022">
    <property type="component" value="Unassembled WGS sequence"/>
</dbReference>